<dbReference type="SMART" id="SM00028">
    <property type="entry name" value="TPR"/>
    <property type="match status" value="5"/>
</dbReference>
<gene>
    <name evidence="7" type="ORF">IRI77_33455</name>
</gene>
<evidence type="ECO:0000256" key="4">
    <source>
        <dbReference type="ARBA" id="ARBA00022840"/>
    </source>
</evidence>
<dbReference type="AlphaFoldDB" id="A0A7S7SKN2"/>
<dbReference type="Gene3D" id="1.25.40.10">
    <property type="entry name" value="Tetratricopeptide repeat domain"/>
    <property type="match status" value="1"/>
</dbReference>
<dbReference type="InterPro" id="IPR000719">
    <property type="entry name" value="Prot_kinase_dom"/>
</dbReference>
<evidence type="ECO:0000313" key="8">
    <source>
        <dbReference type="Proteomes" id="UP000593892"/>
    </source>
</evidence>
<evidence type="ECO:0000256" key="1">
    <source>
        <dbReference type="ARBA" id="ARBA00022679"/>
    </source>
</evidence>
<protein>
    <submittedName>
        <fullName evidence="7">Serine/threonine protein kinase</fullName>
    </submittedName>
</protein>
<reference evidence="7 8" key="1">
    <citation type="submission" date="2020-10" db="EMBL/GenBank/DDBJ databases">
        <title>Complete genome sequence of Paludibaculum fermentans P105T, a facultatively anaerobic acidobacterium capable of dissimilatory Fe(III) reduction.</title>
        <authorList>
            <person name="Dedysh S.N."/>
            <person name="Beletsky A.V."/>
            <person name="Kulichevskaya I.S."/>
            <person name="Mardanov A.V."/>
            <person name="Ravin N.V."/>
        </authorList>
    </citation>
    <scope>NUCLEOTIDE SEQUENCE [LARGE SCALE GENOMIC DNA]</scope>
    <source>
        <strain evidence="7 8">P105</strain>
    </source>
</reference>
<dbReference type="InterPro" id="IPR011990">
    <property type="entry name" value="TPR-like_helical_dom_sf"/>
</dbReference>
<dbReference type="SUPFAM" id="SSF48452">
    <property type="entry name" value="TPR-like"/>
    <property type="match status" value="2"/>
</dbReference>
<keyword evidence="5" id="KW-0812">Transmembrane</keyword>
<dbReference type="Gene3D" id="1.10.510.10">
    <property type="entry name" value="Transferase(Phosphotransferase) domain 1"/>
    <property type="match status" value="1"/>
</dbReference>
<feature type="transmembrane region" description="Helical" evidence="5">
    <location>
        <begin position="382"/>
        <end position="403"/>
    </location>
</feature>
<evidence type="ECO:0000313" key="7">
    <source>
        <dbReference type="EMBL" id="QOY87606.1"/>
    </source>
</evidence>
<evidence type="ECO:0000256" key="3">
    <source>
        <dbReference type="ARBA" id="ARBA00022777"/>
    </source>
</evidence>
<keyword evidence="5" id="KW-1133">Transmembrane helix</keyword>
<evidence type="ECO:0000256" key="2">
    <source>
        <dbReference type="ARBA" id="ARBA00022741"/>
    </source>
</evidence>
<dbReference type="SUPFAM" id="SSF56112">
    <property type="entry name" value="Protein kinase-like (PK-like)"/>
    <property type="match status" value="1"/>
</dbReference>
<dbReference type="PANTHER" id="PTHR43289">
    <property type="entry name" value="MITOGEN-ACTIVATED PROTEIN KINASE KINASE KINASE 20-RELATED"/>
    <property type="match status" value="1"/>
</dbReference>
<dbReference type="SMART" id="SM00220">
    <property type="entry name" value="S_TKc"/>
    <property type="match status" value="1"/>
</dbReference>
<dbReference type="GO" id="GO:0005524">
    <property type="term" value="F:ATP binding"/>
    <property type="evidence" value="ECO:0007669"/>
    <property type="project" value="UniProtKB-KW"/>
</dbReference>
<dbReference type="Gene3D" id="3.30.200.20">
    <property type="entry name" value="Phosphorylase Kinase, domain 1"/>
    <property type="match status" value="1"/>
</dbReference>
<organism evidence="7 8">
    <name type="scientific">Paludibaculum fermentans</name>
    <dbReference type="NCBI Taxonomy" id="1473598"/>
    <lineage>
        <taxon>Bacteria</taxon>
        <taxon>Pseudomonadati</taxon>
        <taxon>Acidobacteriota</taxon>
        <taxon>Terriglobia</taxon>
        <taxon>Bryobacterales</taxon>
        <taxon>Bryobacteraceae</taxon>
        <taxon>Paludibaculum</taxon>
    </lineage>
</organism>
<name>A0A7S7SKN2_PALFE</name>
<dbReference type="InterPro" id="IPR011009">
    <property type="entry name" value="Kinase-like_dom_sf"/>
</dbReference>
<dbReference type="GO" id="GO:0004674">
    <property type="term" value="F:protein serine/threonine kinase activity"/>
    <property type="evidence" value="ECO:0007669"/>
    <property type="project" value="UniProtKB-KW"/>
</dbReference>
<dbReference type="InterPro" id="IPR008271">
    <property type="entry name" value="Ser/Thr_kinase_AS"/>
</dbReference>
<dbReference type="PANTHER" id="PTHR43289:SF34">
    <property type="entry name" value="SERINE_THREONINE-PROTEIN KINASE YBDM-RELATED"/>
    <property type="match status" value="1"/>
</dbReference>
<dbReference type="KEGG" id="pfer:IRI77_33455"/>
<keyword evidence="4" id="KW-0067">ATP-binding</keyword>
<accession>A0A7S7SKN2</accession>
<keyword evidence="5" id="KW-0472">Membrane</keyword>
<evidence type="ECO:0000259" key="6">
    <source>
        <dbReference type="PROSITE" id="PS50011"/>
    </source>
</evidence>
<dbReference type="CDD" id="cd14014">
    <property type="entry name" value="STKc_PknB_like"/>
    <property type="match status" value="1"/>
</dbReference>
<keyword evidence="7" id="KW-0723">Serine/threonine-protein kinase</keyword>
<dbReference type="PROSITE" id="PS00108">
    <property type="entry name" value="PROTEIN_KINASE_ST"/>
    <property type="match status" value="1"/>
</dbReference>
<proteinExistence type="predicted"/>
<dbReference type="InterPro" id="IPR019734">
    <property type="entry name" value="TPR_rpt"/>
</dbReference>
<sequence>MTDSRWQRVEQLFHEARILPRDERTQFLSQSCAGDDIMLNAVLRMIDATSAADALFENPAALAALIDPPQQPVVDPALGSMLGVWQIDHALASGGMGDVYLAHRADDQFQKKAAAKLLRRGLHSEHLRRRFLAERQILAGLEHPNIARLLDGGLSADGMPFLIMEFVEGQPLDAYCNSRNLGIRARLEIFRHVFAAVSYAHHNMVIHRDLKPSNVMVASSGEVKLLDFGIAKLVDEPDDEDMTSTTSVMMTPRYASPEQALGKLVNAQSDVYSLGVMLFELLCGRSPYSTTQRTVAEWFIAIQNEECPPPSHAVQSPALRKELSGDLDLIVAKALRKEPQERYASVEQFDADIQAYLEGRPITARPQTTAYRIGKFVRRHRAGVLSTTAAVLLLIAGLITTLWEAHIAKTERLRAEKRFVQVRDLARLSLFDLFDIVKDMPGSTPAQQLLITKSLAHYENLAKEATGDPAMLGELAEAYARLGNLYGNPYSTNIGDTKKALETYRRGLELLKGIPEGSGPIPMEKSRALLYSSLGEVTAYSGETPKGVEYMRHCIRLLEGLDARAPNSAEILVELSGARGTLGDHLAGIGTGVVIDKEGAIAAFKSQLATVEVLSKRTDVAPAVLTRARRGVSIACMKLGQCMQDFGRNEEALPWYRRSLDALDRMDAVENSSLANMRIRVTLIRGQAATLLNLGRPKEAVAVLNPAIETLRNLYQRDAQNRQFGYGLVTFLKTRGDCYQQAGETAAALDDYREAERRATLQVQEDPANAVIKGRLDDLRKLIAETAVVKK</sequence>
<keyword evidence="8" id="KW-1185">Reference proteome</keyword>
<dbReference type="PROSITE" id="PS50011">
    <property type="entry name" value="PROTEIN_KINASE_DOM"/>
    <property type="match status" value="1"/>
</dbReference>
<dbReference type="Proteomes" id="UP000593892">
    <property type="component" value="Chromosome"/>
</dbReference>
<dbReference type="Pfam" id="PF00069">
    <property type="entry name" value="Pkinase"/>
    <property type="match status" value="1"/>
</dbReference>
<dbReference type="EMBL" id="CP063849">
    <property type="protein sequence ID" value="QOY87606.1"/>
    <property type="molecule type" value="Genomic_DNA"/>
</dbReference>
<dbReference type="RefSeq" id="WP_194449273.1">
    <property type="nucleotide sequence ID" value="NZ_CP063849.1"/>
</dbReference>
<keyword evidence="1" id="KW-0808">Transferase</keyword>
<keyword evidence="2" id="KW-0547">Nucleotide-binding</keyword>
<keyword evidence="3 7" id="KW-0418">Kinase</keyword>
<evidence type="ECO:0000256" key="5">
    <source>
        <dbReference type="SAM" id="Phobius"/>
    </source>
</evidence>
<feature type="domain" description="Protein kinase" evidence="6">
    <location>
        <begin position="85"/>
        <end position="357"/>
    </location>
</feature>